<evidence type="ECO:0000256" key="1">
    <source>
        <dbReference type="ARBA" id="ARBA00023015"/>
    </source>
</evidence>
<organism evidence="5 6">
    <name type="scientific">Mediterraneibacter gnavus</name>
    <name type="common">Ruminococcus gnavus</name>
    <dbReference type="NCBI Taxonomy" id="33038"/>
    <lineage>
        <taxon>Bacteria</taxon>
        <taxon>Bacillati</taxon>
        <taxon>Bacillota</taxon>
        <taxon>Clostridia</taxon>
        <taxon>Lachnospirales</taxon>
        <taxon>Lachnospiraceae</taxon>
        <taxon>Mediterraneibacter</taxon>
    </lineage>
</organism>
<dbReference type="PROSITE" id="PS01124">
    <property type="entry name" value="HTH_ARAC_FAMILY_2"/>
    <property type="match status" value="1"/>
</dbReference>
<dbReference type="Pfam" id="PF02311">
    <property type="entry name" value="AraC_binding"/>
    <property type="match status" value="1"/>
</dbReference>
<evidence type="ECO:0000313" key="5">
    <source>
        <dbReference type="EMBL" id="PLT55553.1"/>
    </source>
</evidence>
<dbReference type="PANTHER" id="PTHR43280:SF28">
    <property type="entry name" value="HTH-TYPE TRANSCRIPTIONAL ACTIVATOR RHAS"/>
    <property type="match status" value="1"/>
</dbReference>
<proteinExistence type="predicted"/>
<accession>A0A2N5NIM1</accession>
<feature type="domain" description="HTH araC/xylS-type" evidence="4">
    <location>
        <begin position="186"/>
        <end position="284"/>
    </location>
</feature>
<sequence length="301" mass="35563">MDTIIYYSEMEGISLEHLKRSSGYDMRSNHFHNEYEIYFLTEGERLFFFNNRAYQVKKGSLILVDTNLIHMTHAPEDDTTGYTRIILYIDKSKMQQFDEKFPHLNLVPFFREHYGVYNLTQKQQEKFLHMYEVLKTEFSNRSRSYKALIEMEIIHYFIDFIRDNPELTPIKDETAIHKSSKYQTIYNIADYISDHYAESISLDGLAGIFYLSKFYLSRSFKEVTGYGVNEYVNILHTKRAKQLLEETTLSVSEIAGTVGYESITYFEKVFKTYMSISPLKYRKTLNGITYKNTITPEAPKQ</sequence>
<dbReference type="InterPro" id="IPR020449">
    <property type="entry name" value="Tscrpt_reg_AraC-type_HTH"/>
</dbReference>
<dbReference type="Gene3D" id="1.10.10.60">
    <property type="entry name" value="Homeodomain-like"/>
    <property type="match status" value="2"/>
</dbReference>
<keyword evidence="3" id="KW-0804">Transcription</keyword>
<gene>
    <name evidence="5" type="ORF">CDL18_07460</name>
</gene>
<dbReference type="SMART" id="SM00342">
    <property type="entry name" value="HTH_ARAC"/>
    <property type="match status" value="1"/>
</dbReference>
<evidence type="ECO:0000256" key="3">
    <source>
        <dbReference type="ARBA" id="ARBA00023163"/>
    </source>
</evidence>
<evidence type="ECO:0000256" key="2">
    <source>
        <dbReference type="ARBA" id="ARBA00023125"/>
    </source>
</evidence>
<dbReference type="PRINTS" id="PR00032">
    <property type="entry name" value="HTHARAC"/>
</dbReference>
<dbReference type="Proteomes" id="UP000234849">
    <property type="component" value="Unassembled WGS sequence"/>
</dbReference>
<dbReference type="Pfam" id="PF12833">
    <property type="entry name" value="HTH_18"/>
    <property type="match status" value="1"/>
</dbReference>
<dbReference type="InterPro" id="IPR014710">
    <property type="entry name" value="RmlC-like_jellyroll"/>
</dbReference>
<dbReference type="InterPro" id="IPR037923">
    <property type="entry name" value="HTH-like"/>
</dbReference>
<reference evidence="5 6" key="1">
    <citation type="journal article" date="2017" name="Genome Med.">
        <title>A novel Ruminococcus gnavus clade enriched in inflammatory bowel disease patients.</title>
        <authorList>
            <person name="Hall A.B."/>
            <person name="Yassour M."/>
            <person name="Sauk J."/>
            <person name="Garner A."/>
            <person name="Jiang X."/>
            <person name="Arthur T."/>
            <person name="Lagoudas G.K."/>
            <person name="Vatanen T."/>
            <person name="Fornelos N."/>
            <person name="Wilson R."/>
            <person name="Bertha M."/>
            <person name="Cohen M."/>
            <person name="Garber J."/>
            <person name="Khalili H."/>
            <person name="Gevers D."/>
            <person name="Ananthakrishnan A.N."/>
            <person name="Kugathasan S."/>
            <person name="Lander E.S."/>
            <person name="Blainey P."/>
            <person name="Vlamakis H."/>
            <person name="Xavier R.J."/>
            <person name="Huttenhower C."/>
        </authorList>
    </citation>
    <scope>NUCLEOTIDE SEQUENCE [LARGE SCALE GENOMIC DNA]</scope>
    <source>
        <strain evidence="5 6">RJX1118</strain>
    </source>
</reference>
<dbReference type="InterPro" id="IPR009057">
    <property type="entry name" value="Homeodomain-like_sf"/>
</dbReference>
<dbReference type="SUPFAM" id="SSF51215">
    <property type="entry name" value="Regulatory protein AraC"/>
    <property type="match status" value="1"/>
</dbReference>
<dbReference type="AlphaFoldDB" id="A0A2N5NIM1"/>
<evidence type="ECO:0000313" key="6">
    <source>
        <dbReference type="Proteomes" id="UP000234849"/>
    </source>
</evidence>
<dbReference type="GO" id="GO:0003700">
    <property type="term" value="F:DNA-binding transcription factor activity"/>
    <property type="evidence" value="ECO:0007669"/>
    <property type="project" value="InterPro"/>
</dbReference>
<evidence type="ECO:0000259" key="4">
    <source>
        <dbReference type="PROSITE" id="PS01124"/>
    </source>
</evidence>
<protein>
    <submittedName>
        <fullName evidence="5">AraC family transcriptional regulator</fullName>
    </submittedName>
</protein>
<dbReference type="SUPFAM" id="SSF46689">
    <property type="entry name" value="Homeodomain-like"/>
    <property type="match status" value="2"/>
</dbReference>
<dbReference type="EMBL" id="NIHM01000008">
    <property type="protein sequence ID" value="PLT55553.1"/>
    <property type="molecule type" value="Genomic_DNA"/>
</dbReference>
<dbReference type="InterPro" id="IPR018060">
    <property type="entry name" value="HTH_AraC"/>
</dbReference>
<keyword evidence="1" id="KW-0805">Transcription regulation</keyword>
<name>A0A2N5NIM1_MEDGN</name>
<dbReference type="Gene3D" id="2.60.120.10">
    <property type="entry name" value="Jelly Rolls"/>
    <property type="match status" value="1"/>
</dbReference>
<dbReference type="InterPro" id="IPR003313">
    <property type="entry name" value="AraC-bd"/>
</dbReference>
<dbReference type="GO" id="GO:0043565">
    <property type="term" value="F:sequence-specific DNA binding"/>
    <property type="evidence" value="ECO:0007669"/>
    <property type="project" value="InterPro"/>
</dbReference>
<dbReference type="RefSeq" id="WP_101879596.1">
    <property type="nucleotide sequence ID" value="NZ_NIHM01000008.1"/>
</dbReference>
<keyword evidence="2" id="KW-0238">DNA-binding</keyword>
<comment type="caution">
    <text evidence="5">The sequence shown here is derived from an EMBL/GenBank/DDBJ whole genome shotgun (WGS) entry which is preliminary data.</text>
</comment>
<dbReference type="PANTHER" id="PTHR43280">
    <property type="entry name" value="ARAC-FAMILY TRANSCRIPTIONAL REGULATOR"/>
    <property type="match status" value="1"/>
</dbReference>